<sequence length="359" mass="38361">MRSSPFPARNDHVQPLLSIETVSKHFAAHQALRDVELTVGAGEFIALLGPSGCGKTTLLRCIAGFLTPDAGRIRIDGEDITKAPPYRRPLNTVFQSYALFPHMSVLDNVAYGPRRAGVARAEAQGRAREALALVGLEEMGARLPRALSGGQQQRVALARAIVNRPKLLLLDEPLSALDLKLRRRMQIELKHIQEKLGIAFIFVTHDQEEAMAMADRIVVMHGGRVEQVGTPAEIYRAPASRFVAEFVGEPNLIPAEPAGPGRIRLAFAGLELAAPDGTRCAMIRPEDVVLVEGAAPADLATAGGTVEEVVAIGPMTTLFVRCGDVLLKVARLGMSGAELQPGAGVTVGLRPAALHLIAE</sequence>
<dbReference type="GO" id="GO:0005524">
    <property type="term" value="F:ATP binding"/>
    <property type="evidence" value="ECO:0007669"/>
    <property type="project" value="UniProtKB-KW"/>
</dbReference>
<keyword evidence="4 6" id="KW-0067">ATP-binding</keyword>
<keyword evidence="3" id="KW-0547">Nucleotide-binding</keyword>
<dbReference type="InterPro" id="IPR013611">
    <property type="entry name" value="Transp-assoc_OB_typ2"/>
</dbReference>
<dbReference type="InterPro" id="IPR003439">
    <property type="entry name" value="ABC_transporter-like_ATP-bd"/>
</dbReference>
<protein>
    <submittedName>
        <fullName evidence="6">ABC transporter ATP-binding protein</fullName>
    </submittedName>
</protein>
<reference evidence="6 7" key="1">
    <citation type="submission" date="2019-07" db="EMBL/GenBank/DDBJ databases">
        <authorList>
            <person name="Grouzdev D.S."/>
        </authorList>
    </citation>
    <scope>NUCLEOTIDE SEQUENCE [LARGE SCALE GENOMIC DNA]</scope>
    <source>
        <strain evidence="6 7">3C</strain>
    </source>
</reference>
<dbReference type="InterPro" id="IPR008995">
    <property type="entry name" value="Mo/tungstate-bd_C_term_dom"/>
</dbReference>
<dbReference type="InterPro" id="IPR003593">
    <property type="entry name" value="AAA+_ATPase"/>
</dbReference>
<evidence type="ECO:0000256" key="3">
    <source>
        <dbReference type="ARBA" id="ARBA00022741"/>
    </source>
</evidence>
<evidence type="ECO:0000313" key="7">
    <source>
        <dbReference type="Proteomes" id="UP000315321"/>
    </source>
</evidence>
<accession>A0ABY3DPF7</accession>
<dbReference type="InterPro" id="IPR027417">
    <property type="entry name" value="P-loop_NTPase"/>
</dbReference>
<dbReference type="PROSITE" id="PS50893">
    <property type="entry name" value="ABC_TRANSPORTER_2"/>
    <property type="match status" value="1"/>
</dbReference>
<evidence type="ECO:0000256" key="4">
    <source>
        <dbReference type="ARBA" id="ARBA00022840"/>
    </source>
</evidence>
<evidence type="ECO:0000259" key="5">
    <source>
        <dbReference type="PROSITE" id="PS50893"/>
    </source>
</evidence>
<comment type="caution">
    <text evidence="6">The sequence shown here is derived from an EMBL/GenBank/DDBJ whole genome shotgun (WGS) entry which is preliminary data.</text>
</comment>
<dbReference type="Pfam" id="PF00005">
    <property type="entry name" value="ABC_tran"/>
    <property type="match status" value="1"/>
</dbReference>
<dbReference type="Pfam" id="PF08402">
    <property type="entry name" value="TOBE_2"/>
    <property type="match status" value="1"/>
</dbReference>
<organism evidence="6 7">
    <name type="scientific">Ancylobacter moscoviensis</name>
    <dbReference type="NCBI Taxonomy" id="2597768"/>
    <lineage>
        <taxon>Bacteria</taxon>
        <taxon>Pseudomonadati</taxon>
        <taxon>Pseudomonadota</taxon>
        <taxon>Alphaproteobacteria</taxon>
        <taxon>Hyphomicrobiales</taxon>
        <taxon>Xanthobacteraceae</taxon>
        <taxon>Ancylobacter</taxon>
    </lineage>
</organism>
<name>A0ABY3DPF7_9HYPH</name>
<dbReference type="InterPro" id="IPR017871">
    <property type="entry name" value="ABC_transporter-like_CS"/>
</dbReference>
<proteinExistence type="inferred from homology"/>
<gene>
    <name evidence="6" type="ORF">FO470_14910</name>
</gene>
<dbReference type="InterPro" id="IPR050093">
    <property type="entry name" value="ABC_SmlMolc_Importer"/>
</dbReference>
<dbReference type="Gene3D" id="3.40.50.300">
    <property type="entry name" value="P-loop containing nucleotide triphosphate hydrolases"/>
    <property type="match status" value="1"/>
</dbReference>
<feature type="domain" description="ABC transporter" evidence="5">
    <location>
        <begin position="17"/>
        <end position="247"/>
    </location>
</feature>
<evidence type="ECO:0000256" key="1">
    <source>
        <dbReference type="ARBA" id="ARBA00005417"/>
    </source>
</evidence>
<evidence type="ECO:0000256" key="2">
    <source>
        <dbReference type="ARBA" id="ARBA00022448"/>
    </source>
</evidence>
<dbReference type="EMBL" id="VMBP01000005">
    <property type="protein sequence ID" value="TSJ60854.1"/>
    <property type="molecule type" value="Genomic_DNA"/>
</dbReference>
<keyword evidence="2" id="KW-0813">Transport</keyword>
<dbReference type="PROSITE" id="PS00211">
    <property type="entry name" value="ABC_TRANSPORTER_1"/>
    <property type="match status" value="1"/>
</dbReference>
<keyword evidence="7" id="KW-1185">Reference proteome</keyword>
<dbReference type="PANTHER" id="PTHR42781">
    <property type="entry name" value="SPERMIDINE/PUTRESCINE IMPORT ATP-BINDING PROTEIN POTA"/>
    <property type="match status" value="1"/>
</dbReference>
<dbReference type="SUPFAM" id="SSF50331">
    <property type="entry name" value="MOP-like"/>
    <property type="match status" value="1"/>
</dbReference>
<dbReference type="SMART" id="SM00382">
    <property type="entry name" value="AAA"/>
    <property type="match status" value="1"/>
</dbReference>
<evidence type="ECO:0000313" key="6">
    <source>
        <dbReference type="EMBL" id="TSJ60854.1"/>
    </source>
</evidence>
<dbReference type="PANTHER" id="PTHR42781:SF4">
    <property type="entry name" value="SPERMIDINE_PUTRESCINE IMPORT ATP-BINDING PROTEIN POTA"/>
    <property type="match status" value="1"/>
</dbReference>
<comment type="similarity">
    <text evidence="1">Belongs to the ABC transporter superfamily.</text>
</comment>
<dbReference type="SUPFAM" id="SSF52540">
    <property type="entry name" value="P-loop containing nucleoside triphosphate hydrolases"/>
    <property type="match status" value="1"/>
</dbReference>
<dbReference type="Proteomes" id="UP000315321">
    <property type="component" value="Unassembled WGS sequence"/>
</dbReference>